<evidence type="ECO:0000313" key="7">
    <source>
        <dbReference type="EMBL" id="KAL2058580.1"/>
    </source>
</evidence>
<keyword evidence="5" id="KW-0804">Transcription</keyword>
<evidence type="ECO:0000256" key="1">
    <source>
        <dbReference type="ARBA" id="ARBA00022723"/>
    </source>
</evidence>
<keyword evidence="8" id="KW-1185">Reference proteome</keyword>
<evidence type="ECO:0000256" key="5">
    <source>
        <dbReference type="ARBA" id="ARBA00023163"/>
    </source>
</evidence>
<evidence type="ECO:0000256" key="6">
    <source>
        <dbReference type="ARBA" id="ARBA00023242"/>
    </source>
</evidence>
<reference evidence="7 8" key="1">
    <citation type="submission" date="2024-09" db="EMBL/GenBank/DDBJ databases">
        <title>Rethinking Asexuality: The Enigmatic Case of Functional Sexual Genes in Lepraria (Stereocaulaceae).</title>
        <authorList>
            <person name="Doellman M."/>
            <person name="Sun Y."/>
            <person name="Barcenas-Pena A."/>
            <person name="Lumbsch H.T."/>
            <person name="Grewe F."/>
        </authorList>
    </citation>
    <scope>NUCLEOTIDE SEQUENCE [LARGE SCALE GENOMIC DNA]</scope>
    <source>
        <strain evidence="7 8">Grewe 0041</strain>
    </source>
</reference>
<evidence type="ECO:0000256" key="4">
    <source>
        <dbReference type="ARBA" id="ARBA00023125"/>
    </source>
</evidence>
<dbReference type="PANTHER" id="PTHR36206">
    <property type="entry name" value="ASPERCRYPTIN BIOSYNTHESIS CLUSTER-SPECIFIC TRANSCRIPTION REGULATOR ATNN-RELATED"/>
    <property type="match status" value="1"/>
</dbReference>
<keyword evidence="4" id="KW-0238">DNA-binding</keyword>
<dbReference type="PANTHER" id="PTHR36206:SF12">
    <property type="entry name" value="ASPERCRYPTIN BIOSYNTHESIS CLUSTER-SPECIFIC TRANSCRIPTION REGULATOR ATNN-RELATED"/>
    <property type="match status" value="1"/>
</dbReference>
<keyword evidence="3" id="KW-0805">Transcription regulation</keyword>
<evidence type="ECO:0000256" key="2">
    <source>
        <dbReference type="ARBA" id="ARBA00022833"/>
    </source>
</evidence>
<keyword evidence="6" id="KW-0539">Nucleus</keyword>
<proteinExistence type="predicted"/>
<organism evidence="7 8">
    <name type="scientific">Lepraria finkii</name>
    <dbReference type="NCBI Taxonomy" id="1340010"/>
    <lineage>
        <taxon>Eukaryota</taxon>
        <taxon>Fungi</taxon>
        <taxon>Dikarya</taxon>
        <taxon>Ascomycota</taxon>
        <taxon>Pezizomycotina</taxon>
        <taxon>Lecanoromycetes</taxon>
        <taxon>OSLEUM clade</taxon>
        <taxon>Lecanoromycetidae</taxon>
        <taxon>Lecanorales</taxon>
        <taxon>Lecanorineae</taxon>
        <taxon>Stereocaulaceae</taxon>
        <taxon>Lepraria</taxon>
    </lineage>
</organism>
<sequence>MIPGNARNKLIDDYAHLQYCRTLKCLRGLISGDPNRPTELTVISCYLLVVFEFLRGDYMTAMVHVRCGFNILRQGAGSLQSMTSLKQELFRVFSFGNIQAPPARQPSKADHHFDTHKRFSTLEEAAISLSFWVARLHNCQPLSRLYQRVEALKLTPLSLAAPGEDLNIDTENSHTNMDALLAKMKTAINESTPNRAAVMKMDMIVNFVLLTGAQEIIGESIYVTLEPHFREIVSLATSVISPLDGVKPRVEEIVAACNSETALGTLPIHRGVIYPLFFTAVKCQNAEVRRQAISLLVTSPWREGPWDSARVAASLHEKRMFSLNGFAN</sequence>
<comment type="caution">
    <text evidence="7">The sequence shown here is derived from an EMBL/GenBank/DDBJ whole genome shotgun (WGS) entry which is preliminary data.</text>
</comment>
<keyword evidence="2" id="KW-0862">Zinc</keyword>
<dbReference type="Proteomes" id="UP001590951">
    <property type="component" value="Unassembled WGS sequence"/>
</dbReference>
<dbReference type="EMBL" id="JBHFEH010000002">
    <property type="protein sequence ID" value="KAL2058580.1"/>
    <property type="molecule type" value="Genomic_DNA"/>
</dbReference>
<evidence type="ECO:0000313" key="8">
    <source>
        <dbReference type="Proteomes" id="UP001590951"/>
    </source>
</evidence>
<dbReference type="InterPro" id="IPR052360">
    <property type="entry name" value="Transcr_Regulatory_Proteins"/>
</dbReference>
<gene>
    <name evidence="7" type="ORF">ABVK25_001308</name>
</gene>
<protein>
    <submittedName>
        <fullName evidence="7">Uncharacterized protein</fullName>
    </submittedName>
</protein>
<name>A0ABR4BLA0_9LECA</name>
<evidence type="ECO:0000256" key="3">
    <source>
        <dbReference type="ARBA" id="ARBA00023015"/>
    </source>
</evidence>
<keyword evidence="1" id="KW-0479">Metal-binding</keyword>
<accession>A0ABR4BLA0</accession>